<dbReference type="AlphaFoldDB" id="A0A183ACW0"/>
<protein>
    <submittedName>
        <fullName evidence="4">Neur_chan_LBD domain-containing protein</fullName>
    </submittedName>
</protein>
<dbReference type="WBParaSite" id="ECPE_0000480701-mRNA-1">
    <property type="protein sequence ID" value="ECPE_0000480701-mRNA-1"/>
    <property type="gene ID" value="ECPE_0000480701"/>
</dbReference>
<dbReference type="SUPFAM" id="SSF63712">
    <property type="entry name" value="Nicotinic receptor ligand binding domain-like"/>
    <property type="match status" value="1"/>
</dbReference>
<reference evidence="2 3" key="2">
    <citation type="submission" date="2018-11" db="EMBL/GenBank/DDBJ databases">
        <authorList>
            <consortium name="Pathogen Informatics"/>
        </authorList>
    </citation>
    <scope>NUCLEOTIDE SEQUENCE [LARGE SCALE GENOMIC DNA]</scope>
    <source>
        <strain evidence="2 3">Egypt</strain>
    </source>
</reference>
<dbReference type="Proteomes" id="UP000272942">
    <property type="component" value="Unassembled WGS sequence"/>
</dbReference>
<proteinExistence type="predicted"/>
<organism evidence="4">
    <name type="scientific">Echinostoma caproni</name>
    <dbReference type="NCBI Taxonomy" id="27848"/>
    <lineage>
        <taxon>Eukaryota</taxon>
        <taxon>Metazoa</taxon>
        <taxon>Spiralia</taxon>
        <taxon>Lophotrochozoa</taxon>
        <taxon>Platyhelminthes</taxon>
        <taxon>Trematoda</taxon>
        <taxon>Digenea</taxon>
        <taxon>Plagiorchiida</taxon>
        <taxon>Echinostomata</taxon>
        <taxon>Echinostomatoidea</taxon>
        <taxon>Echinostomatidae</taxon>
        <taxon>Echinostoma</taxon>
    </lineage>
</organism>
<reference evidence="4" key="1">
    <citation type="submission" date="2016-06" db="UniProtKB">
        <authorList>
            <consortium name="WormBaseParasite"/>
        </authorList>
    </citation>
    <scope>IDENTIFICATION</scope>
</reference>
<evidence type="ECO:0000313" key="3">
    <source>
        <dbReference type="Proteomes" id="UP000272942"/>
    </source>
</evidence>
<sequence>MTETKTLSVEKSLIRMLLNRYEQFGVIGRPVNDSKIQVTVRYGLQLFQILDLDENKQILRTNCWSMYVSTA</sequence>
<gene>
    <name evidence="2" type="ORF">ECPE_LOCUS4795</name>
</gene>
<dbReference type="InterPro" id="IPR036734">
    <property type="entry name" value="Neur_chan_lig-bd_sf"/>
</dbReference>
<dbReference type="OrthoDB" id="5975154at2759"/>
<name>A0A183ACW0_9TREM</name>
<dbReference type="EMBL" id="UZAN01041646">
    <property type="protein sequence ID" value="VDP73658.1"/>
    <property type="molecule type" value="Genomic_DNA"/>
</dbReference>
<evidence type="ECO:0000313" key="2">
    <source>
        <dbReference type="EMBL" id="VDP73658.1"/>
    </source>
</evidence>
<dbReference type="InterPro" id="IPR006202">
    <property type="entry name" value="Neur_chan_lig-bd"/>
</dbReference>
<dbReference type="Gene3D" id="2.70.170.10">
    <property type="entry name" value="Neurotransmitter-gated ion-channel ligand-binding domain"/>
    <property type="match status" value="1"/>
</dbReference>
<feature type="domain" description="Neurotransmitter-gated ion-channel ligand-binding" evidence="1">
    <location>
        <begin position="11"/>
        <end position="65"/>
    </location>
</feature>
<accession>A0A183ACW0</accession>
<dbReference type="GO" id="GO:0005230">
    <property type="term" value="F:extracellular ligand-gated monoatomic ion channel activity"/>
    <property type="evidence" value="ECO:0007669"/>
    <property type="project" value="InterPro"/>
</dbReference>
<evidence type="ECO:0000259" key="1">
    <source>
        <dbReference type="Pfam" id="PF02931"/>
    </source>
</evidence>
<evidence type="ECO:0000313" key="4">
    <source>
        <dbReference type="WBParaSite" id="ECPE_0000480701-mRNA-1"/>
    </source>
</evidence>
<keyword evidence="3" id="KW-1185">Reference proteome</keyword>
<dbReference type="GO" id="GO:0016020">
    <property type="term" value="C:membrane"/>
    <property type="evidence" value="ECO:0007669"/>
    <property type="project" value="InterPro"/>
</dbReference>
<dbReference type="Pfam" id="PF02931">
    <property type="entry name" value="Neur_chan_LBD"/>
    <property type="match status" value="1"/>
</dbReference>